<name>A0A852U5K1_9ACTN</name>
<dbReference type="Gene3D" id="2.40.400.10">
    <property type="entry name" value="Acetoacetate decarboxylase-like"/>
    <property type="match status" value="1"/>
</dbReference>
<gene>
    <name evidence="1" type="ORF">HDA32_006017</name>
</gene>
<organism evidence="1 2">
    <name type="scientific">Spinactinospora alkalitolerans</name>
    <dbReference type="NCBI Taxonomy" id="687207"/>
    <lineage>
        <taxon>Bacteria</taxon>
        <taxon>Bacillati</taxon>
        <taxon>Actinomycetota</taxon>
        <taxon>Actinomycetes</taxon>
        <taxon>Streptosporangiales</taxon>
        <taxon>Nocardiopsidaceae</taxon>
        <taxon>Spinactinospora</taxon>
    </lineage>
</organism>
<dbReference type="InterPro" id="IPR023375">
    <property type="entry name" value="ADC_dom_sf"/>
</dbReference>
<dbReference type="PANTHER" id="PTHR39186">
    <property type="entry name" value="DUF2071 FAMILY PROTEIN"/>
    <property type="match status" value="1"/>
</dbReference>
<evidence type="ECO:0000313" key="1">
    <source>
        <dbReference type="EMBL" id="NYE50897.1"/>
    </source>
</evidence>
<dbReference type="EMBL" id="JACCCC010000001">
    <property type="protein sequence ID" value="NYE50897.1"/>
    <property type="molecule type" value="Genomic_DNA"/>
</dbReference>
<evidence type="ECO:0008006" key="3">
    <source>
        <dbReference type="Google" id="ProtNLM"/>
    </source>
</evidence>
<reference evidence="1 2" key="1">
    <citation type="submission" date="2020-07" db="EMBL/GenBank/DDBJ databases">
        <title>Sequencing the genomes of 1000 actinobacteria strains.</title>
        <authorList>
            <person name="Klenk H.-P."/>
        </authorList>
    </citation>
    <scope>NUCLEOTIDE SEQUENCE [LARGE SCALE GENOMIC DNA]</scope>
    <source>
        <strain evidence="1 2">CXB654</strain>
    </source>
</reference>
<accession>A0A852U5K1</accession>
<dbReference type="AlphaFoldDB" id="A0A852U5K1"/>
<dbReference type="PANTHER" id="PTHR39186:SF1">
    <property type="entry name" value="DUF2071 DOMAIN-CONTAINING PROTEIN"/>
    <property type="match status" value="1"/>
</dbReference>
<dbReference type="Pfam" id="PF09844">
    <property type="entry name" value="DUF2071"/>
    <property type="match status" value="1"/>
</dbReference>
<protein>
    <recommendedName>
        <fullName evidence="3">DUF2071 domain-containing protein</fullName>
    </recommendedName>
</protein>
<dbReference type="InterPro" id="IPR018644">
    <property type="entry name" value="DUF2071"/>
</dbReference>
<keyword evidence="2" id="KW-1185">Reference proteome</keyword>
<evidence type="ECO:0000313" key="2">
    <source>
        <dbReference type="Proteomes" id="UP000589036"/>
    </source>
</evidence>
<dbReference type="Proteomes" id="UP000589036">
    <property type="component" value="Unassembled WGS sequence"/>
</dbReference>
<sequence>MDPEEFLPSPVAPPLPGPVLLTQDWRDVVFLHWPVPPESVAHLLPPGTRPDVLGGVTYVGIVAFRVTGTHVLGRVPVGRFNEFNVRLYSVDDRGRRGVVFMSLDADSPHNVAAARLLAGLRYMWAGTSIGTGPEGRIGYACLRRCPGPRAATRFRVRPGDPVARPSPMEVFVTARWGLHTRVLGGTRWVRIAHQPWRLHRAELTEFRDSLVGAAGIAVGERPPPSVLWSPGVDAAVSLGADPTP</sequence>
<proteinExistence type="predicted"/>
<dbReference type="RefSeq" id="WP_179646304.1">
    <property type="nucleotide sequence ID" value="NZ_BAAAYY010000005.1"/>
</dbReference>
<comment type="caution">
    <text evidence="1">The sequence shown here is derived from an EMBL/GenBank/DDBJ whole genome shotgun (WGS) entry which is preliminary data.</text>
</comment>
<dbReference type="SUPFAM" id="SSF160104">
    <property type="entry name" value="Acetoacetate decarboxylase-like"/>
    <property type="match status" value="1"/>
</dbReference>